<dbReference type="AlphaFoldDB" id="A0A498H0I2"/>
<dbReference type="EMBL" id="LHQS01000002">
    <property type="protein sequence ID" value="RXE56128.1"/>
    <property type="molecule type" value="Genomic_DNA"/>
</dbReference>
<protein>
    <submittedName>
        <fullName evidence="1">Uncharacterized protein</fullName>
    </submittedName>
</protein>
<proteinExistence type="predicted"/>
<organism evidence="1 2">
    <name type="scientific">Methanoculleus taiwanensis</name>
    <dbReference type="NCBI Taxonomy" id="1550565"/>
    <lineage>
        <taxon>Archaea</taxon>
        <taxon>Methanobacteriati</taxon>
        <taxon>Methanobacteriota</taxon>
        <taxon>Stenosarchaea group</taxon>
        <taxon>Methanomicrobia</taxon>
        <taxon>Methanomicrobiales</taxon>
        <taxon>Methanomicrobiaceae</taxon>
        <taxon>Methanoculleus</taxon>
    </lineage>
</organism>
<keyword evidence="2" id="KW-1185">Reference proteome</keyword>
<gene>
    <name evidence="1" type="ORF">ABH15_08130</name>
</gene>
<evidence type="ECO:0000313" key="1">
    <source>
        <dbReference type="EMBL" id="RXE56128.1"/>
    </source>
</evidence>
<comment type="caution">
    <text evidence="1">The sequence shown here is derived from an EMBL/GenBank/DDBJ whole genome shotgun (WGS) entry which is preliminary data.</text>
</comment>
<dbReference type="OrthoDB" id="382096at2157"/>
<evidence type="ECO:0000313" key="2">
    <source>
        <dbReference type="Proteomes" id="UP000290932"/>
    </source>
</evidence>
<dbReference type="RefSeq" id="WP_128693865.1">
    <property type="nucleotide sequence ID" value="NZ_LHQS01000002.1"/>
</dbReference>
<reference evidence="1 2" key="1">
    <citation type="journal article" date="2015" name="Int. J. Syst. Evol. Microbiol.">
        <title>Methanoculleus taiwanensis sp. nov., a methanogen isolated from deep marine sediment at the deformation front area near Taiwan.</title>
        <authorList>
            <person name="Weng C.Y."/>
            <person name="Chen S.C."/>
            <person name="Lai M.C."/>
            <person name="Wu S.Y."/>
            <person name="Lin S."/>
            <person name="Yang T.F."/>
            <person name="Chen P.C."/>
        </authorList>
    </citation>
    <scope>NUCLEOTIDE SEQUENCE [LARGE SCALE GENOMIC DNA]</scope>
    <source>
        <strain evidence="1 2">CYW4</strain>
    </source>
</reference>
<name>A0A498H0I2_9EURY</name>
<dbReference type="Proteomes" id="UP000290932">
    <property type="component" value="Unassembled WGS sequence"/>
</dbReference>
<sequence length="133" mass="14625">MSIRLVRPFGTGGSDTYEISPASLEIEVEPGSAADEILMLASIQGDFAYRSGSARNQFLIEIGQYSDLDRIGEALTEIADLAREASPEGSPDPYAVRDLVRELQRRREEAIMETETGTIEDEIATGVYGDEFF</sequence>
<accession>A0A498H0I2</accession>